<organism evidence="1 2">
    <name type="scientific">Methylomirabilis oxygeniifera</name>
    <dbReference type="NCBI Taxonomy" id="671143"/>
    <lineage>
        <taxon>Bacteria</taxon>
        <taxon>Candidatus Methylomirabilota</taxon>
        <taxon>Candidatus Methylomirabilia</taxon>
        <taxon>Candidatus Methylomirabilales</taxon>
        <taxon>Candidatus Methylomirabilaceae</taxon>
        <taxon>Candidatus Methylomirabilis</taxon>
    </lineage>
</organism>
<evidence type="ECO:0000313" key="1">
    <source>
        <dbReference type="EMBL" id="CBE67733.1"/>
    </source>
</evidence>
<name>D5MKT4_METO1</name>
<evidence type="ECO:0000313" key="2">
    <source>
        <dbReference type="Proteomes" id="UP000006898"/>
    </source>
</evidence>
<dbReference type="EMBL" id="FP565575">
    <property type="protein sequence ID" value="CBE67733.1"/>
    <property type="molecule type" value="Genomic_DNA"/>
</dbReference>
<dbReference type="HOGENOM" id="CLU_2841610_0_0_0"/>
<dbReference type="AlphaFoldDB" id="D5MKT4"/>
<gene>
    <name evidence="1" type="ORF">DAMO_0661</name>
</gene>
<dbReference type="STRING" id="671143.DAMO_0661"/>
<sequence length="65" mass="7488">MPVERCFVNIRFDELSRFRNELAHSKLRNITRFSGPSFHARHGIQSGPLDTGSRRYDVLAVSRGE</sequence>
<dbReference type="Proteomes" id="UP000006898">
    <property type="component" value="Chromosome"/>
</dbReference>
<protein>
    <submittedName>
        <fullName evidence="1">Uncharacterized protein</fullName>
    </submittedName>
</protein>
<proteinExistence type="predicted"/>
<accession>D5MKT4</accession>
<reference evidence="1 2" key="1">
    <citation type="journal article" date="2010" name="Nature">
        <title>Nitrite-driven anaerobic methane oxidation by oxygenic bacteria.</title>
        <authorList>
            <person name="Ettwig K.F."/>
            <person name="Butler M.K."/>
            <person name="Le Paslier D."/>
            <person name="Pelletier E."/>
            <person name="Mangenot S."/>
            <person name="Kuypers M.M.M."/>
            <person name="Schreiber F."/>
            <person name="Dutilh B.E."/>
            <person name="Zedelius J."/>
            <person name="de Beer D."/>
            <person name="Gloerich J."/>
            <person name="Wessels H.J.C.T."/>
            <person name="van Allen T."/>
            <person name="Luesken F."/>
            <person name="Wu M."/>
            <person name="van de Pas-Schoonen K.T."/>
            <person name="Op den Camp H.J.M."/>
            <person name="Janssen-Megens E.M."/>
            <person name="Francoijs K-J."/>
            <person name="Stunnenberg H."/>
            <person name="Weissenbach J."/>
            <person name="Jetten M.S.M."/>
            <person name="Strous M."/>
        </authorList>
    </citation>
    <scope>NUCLEOTIDE SEQUENCE [LARGE SCALE GENOMIC DNA]</scope>
</reference>
<dbReference type="KEGG" id="mox:DAMO_0661"/>